<proteinExistence type="predicted"/>
<accession>A0ABV0P522</accession>
<dbReference type="EMBL" id="JAHRIO010060801">
    <property type="protein sequence ID" value="MEQ2178316.1"/>
    <property type="molecule type" value="Genomic_DNA"/>
</dbReference>
<name>A0ABV0P522_9TELE</name>
<evidence type="ECO:0000256" key="1">
    <source>
        <dbReference type="SAM" id="MobiDB-lite"/>
    </source>
</evidence>
<feature type="compositionally biased region" description="Polar residues" evidence="1">
    <location>
        <begin position="86"/>
        <end position="102"/>
    </location>
</feature>
<protein>
    <submittedName>
        <fullName evidence="2">Uncharacterized protein</fullName>
    </submittedName>
</protein>
<feature type="region of interest" description="Disordered" evidence="1">
    <location>
        <begin position="204"/>
        <end position="233"/>
    </location>
</feature>
<evidence type="ECO:0000313" key="3">
    <source>
        <dbReference type="Proteomes" id="UP001476798"/>
    </source>
</evidence>
<comment type="caution">
    <text evidence="2">The sequence shown here is derived from an EMBL/GenBank/DDBJ whole genome shotgun (WGS) entry which is preliminary data.</text>
</comment>
<sequence length="233" mass="25362">MVTGAGLVRKVRAEVPGLEQGGVLHMLSMKMHEVLLFCEELPTRLFVCRDGSSSEDSSDTDERVLGNTPNSSVTSLYRKGPPAASSPASRTNPSPNEQTVVSSGGWFIDKGRNPTTKPVFIDLCKEESADREATVLSAGDFIGQNPSAVLQACSEQTDDDTLKLQSAADTVHPLPVHAVYAKFNFRTFCCVHLQRQRAVSQLEPEMCQKKSKKRAKSSVESAESRTMNKKGTT</sequence>
<gene>
    <name evidence="2" type="ORF">GOODEAATRI_012767</name>
</gene>
<feature type="region of interest" description="Disordered" evidence="1">
    <location>
        <begin position="49"/>
        <end position="107"/>
    </location>
</feature>
<feature type="compositionally biased region" description="Polar residues" evidence="1">
    <location>
        <begin position="218"/>
        <end position="233"/>
    </location>
</feature>
<evidence type="ECO:0000313" key="2">
    <source>
        <dbReference type="EMBL" id="MEQ2178316.1"/>
    </source>
</evidence>
<keyword evidence="3" id="KW-1185">Reference proteome</keyword>
<reference evidence="2 3" key="1">
    <citation type="submission" date="2021-06" db="EMBL/GenBank/DDBJ databases">
        <authorList>
            <person name="Palmer J.M."/>
        </authorList>
    </citation>
    <scope>NUCLEOTIDE SEQUENCE [LARGE SCALE GENOMIC DNA]</scope>
    <source>
        <strain evidence="2 3">GA_2019</strain>
        <tissue evidence="2">Muscle</tissue>
    </source>
</reference>
<dbReference type="Proteomes" id="UP001476798">
    <property type="component" value="Unassembled WGS sequence"/>
</dbReference>
<organism evidence="2 3">
    <name type="scientific">Goodea atripinnis</name>
    <dbReference type="NCBI Taxonomy" id="208336"/>
    <lineage>
        <taxon>Eukaryota</taxon>
        <taxon>Metazoa</taxon>
        <taxon>Chordata</taxon>
        <taxon>Craniata</taxon>
        <taxon>Vertebrata</taxon>
        <taxon>Euteleostomi</taxon>
        <taxon>Actinopterygii</taxon>
        <taxon>Neopterygii</taxon>
        <taxon>Teleostei</taxon>
        <taxon>Neoteleostei</taxon>
        <taxon>Acanthomorphata</taxon>
        <taxon>Ovalentaria</taxon>
        <taxon>Atherinomorphae</taxon>
        <taxon>Cyprinodontiformes</taxon>
        <taxon>Goodeidae</taxon>
        <taxon>Goodea</taxon>
    </lineage>
</organism>